<dbReference type="Proteomes" id="UP000011185">
    <property type="component" value="Unassembled WGS sequence"/>
</dbReference>
<gene>
    <name evidence="3" type="ORF">THOM_2988</name>
</gene>
<dbReference type="EMBL" id="JH994077">
    <property type="protein sequence ID" value="ELQ74092.1"/>
    <property type="molecule type" value="Genomic_DNA"/>
</dbReference>
<feature type="region of interest" description="Disordered" evidence="1">
    <location>
        <begin position="303"/>
        <end position="359"/>
    </location>
</feature>
<protein>
    <submittedName>
        <fullName evidence="3">Uncharacterized protein</fullName>
    </submittedName>
</protein>
<dbReference type="AlphaFoldDB" id="L7JTK7"/>
<feature type="transmembrane region" description="Helical" evidence="2">
    <location>
        <begin position="7"/>
        <end position="29"/>
    </location>
</feature>
<keyword evidence="2" id="KW-1133">Transmembrane helix</keyword>
<dbReference type="InParanoid" id="L7JTK7"/>
<keyword evidence="4" id="KW-1185">Reference proteome</keyword>
<name>L7JTK7_TRAHO</name>
<sequence length="359" mass="40800">MIFKLSMLYYEIALSFMTALLIFLGFKLFRPLVENEQKDLIKPDNEISLEEDRITSVDSEIERDYEEEDEHTGSDEIVYSLSTEEDISYLPPTESIDTSEALALEPLNQILANNDMTESKLIGENTKTVRNLSNERDVTKLLLTDKDSESATKTKVSKKRNDNSLKHSISSSDTQPGSLNCENSVEEFLKVRALQKQCGSSAVRKIVDFSDEHNDKSDDIDDKCQVDAMHKHGNDAGHECKNSLIPTYDNVRSSKDISDELNDHGAWISSIDKGERPKVNTDQHASRILYTFEVTNLAYQPRLNANQADENHTFDNYTSNREEDSSLESLRSFGNDMMPPVYKRDGNPKQSLHEFPTRP</sequence>
<feature type="compositionally biased region" description="Polar residues" evidence="1">
    <location>
        <begin position="166"/>
        <end position="179"/>
    </location>
</feature>
<proteinExistence type="predicted"/>
<organism evidence="3 4">
    <name type="scientific">Trachipleistophora hominis</name>
    <name type="common">Microsporidian parasite</name>
    <dbReference type="NCBI Taxonomy" id="72359"/>
    <lineage>
        <taxon>Eukaryota</taxon>
        <taxon>Fungi</taxon>
        <taxon>Fungi incertae sedis</taxon>
        <taxon>Microsporidia</taxon>
        <taxon>Pleistophoridae</taxon>
        <taxon>Trachipleistophora</taxon>
    </lineage>
</organism>
<feature type="region of interest" description="Disordered" evidence="1">
    <location>
        <begin position="149"/>
        <end position="179"/>
    </location>
</feature>
<reference evidence="3 4" key="1">
    <citation type="journal article" date="2012" name="PLoS Pathog.">
        <title>The genome of the obligate intracellular parasite Trachipleistophora hominis: new insights into microsporidian genome dynamics and reductive evolution.</title>
        <authorList>
            <person name="Heinz E."/>
            <person name="Williams T.A."/>
            <person name="Nakjang S."/>
            <person name="Noel C.J."/>
            <person name="Swan D.C."/>
            <person name="Goldberg A.V."/>
            <person name="Harris S.R."/>
            <person name="Weinmaier T."/>
            <person name="Markert S."/>
            <person name="Becher D."/>
            <person name="Bernhardt J."/>
            <person name="Dagan T."/>
            <person name="Hacker C."/>
            <person name="Lucocq J.M."/>
            <person name="Schweder T."/>
            <person name="Rattei T."/>
            <person name="Hall N."/>
            <person name="Hirt R.P."/>
            <person name="Embley T.M."/>
        </authorList>
    </citation>
    <scope>NUCLEOTIDE SEQUENCE [LARGE SCALE GENOMIC DNA]</scope>
</reference>
<dbReference type="VEuPathDB" id="MicrosporidiaDB:THOM_2988"/>
<feature type="compositionally biased region" description="Basic and acidic residues" evidence="1">
    <location>
        <begin position="342"/>
        <end position="359"/>
    </location>
</feature>
<dbReference type="HOGENOM" id="CLU_772049_0_0_1"/>
<accession>L7JTK7</accession>
<evidence type="ECO:0000313" key="4">
    <source>
        <dbReference type="Proteomes" id="UP000011185"/>
    </source>
</evidence>
<evidence type="ECO:0000256" key="2">
    <source>
        <dbReference type="SAM" id="Phobius"/>
    </source>
</evidence>
<keyword evidence="2" id="KW-0472">Membrane</keyword>
<evidence type="ECO:0000256" key="1">
    <source>
        <dbReference type="SAM" id="MobiDB-lite"/>
    </source>
</evidence>
<evidence type="ECO:0000313" key="3">
    <source>
        <dbReference type="EMBL" id="ELQ74092.1"/>
    </source>
</evidence>
<keyword evidence="2" id="KW-0812">Transmembrane</keyword>
<feature type="compositionally biased region" description="Polar residues" evidence="1">
    <location>
        <begin position="303"/>
        <end position="318"/>
    </location>
</feature>